<dbReference type="SMART" id="SM00824">
    <property type="entry name" value="PKS_TE"/>
    <property type="match status" value="1"/>
</dbReference>
<gene>
    <name evidence="4" type="ORF">BKA14_000117</name>
</gene>
<proteinExistence type="inferred from homology"/>
<evidence type="ECO:0000259" key="3">
    <source>
        <dbReference type="SMART" id="SM00824"/>
    </source>
</evidence>
<comment type="caution">
    <text evidence="4">The sequence shown here is derived from an EMBL/GenBank/DDBJ whole genome shotgun (WGS) entry which is preliminary data.</text>
</comment>
<dbReference type="Gene3D" id="3.40.50.1820">
    <property type="entry name" value="alpha/beta hydrolase"/>
    <property type="match status" value="1"/>
</dbReference>
<comment type="similarity">
    <text evidence="1">Belongs to the thioesterase family.</text>
</comment>
<feature type="domain" description="Thioesterase TesA-like" evidence="3">
    <location>
        <begin position="25"/>
        <end position="245"/>
    </location>
</feature>
<dbReference type="AlphaFoldDB" id="A0A7W7CJZ4"/>
<protein>
    <submittedName>
        <fullName evidence="4">Surfactin synthase thioesterase subunit</fullName>
    </submittedName>
</protein>
<dbReference type="PANTHER" id="PTHR11487">
    <property type="entry name" value="THIOESTERASE"/>
    <property type="match status" value="1"/>
</dbReference>
<dbReference type="Proteomes" id="UP000542742">
    <property type="component" value="Unassembled WGS sequence"/>
</dbReference>
<dbReference type="InterPro" id="IPR012223">
    <property type="entry name" value="TEII"/>
</dbReference>
<dbReference type="GO" id="GO:0008610">
    <property type="term" value="P:lipid biosynthetic process"/>
    <property type="evidence" value="ECO:0007669"/>
    <property type="project" value="TreeGrafter"/>
</dbReference>
<evidence type="ECO:0000313" key="5">
    <source>
        <dbReference type="Proteomes" id="UP000542742"/>
    </source>
</evidence>
<dbReference type="InterPro" id="IPR029058">
    <property type="entry name" value="AB_hydrolase_fold"/>
</dbReference>
<evidence type="ECO:0000256" key="1">
    <source>
        <dbReference type="ARBA" id="ARBA00007169"/>
    </source>
</evidence>
<keyword evidence="5" id="KW-1185">Reference proteome</keyword>
<dbReference type="Pfam" id="PF00975">
    <property type="entry name" value="Thioesterase"/>
    <property type="match status" value="1"/>
</dbReference>
<dbReference type="GO" id="GO:0016787">
    <property type="term" value="F:hydrolase activity"/>
    <property type="evidence" value="ECO:0007669"/>
    <property type="project" value="UniProtKB-KW"/>
</dbReference>
<dbReference type="InterPro" id="IPR020802">
    <property type="entry name" value="TesA-like"/>
</dbReference>
<name>A0A7W7CJZ4_9ACTN</name>
<evidence type="ECO:0000313" key="4">
    <source>
        <dbReference type="EMBL" id="MBB4689969.1"/>
    </source>
</evidence>
<reference evidence="4 5" key="1">
    <citation type="submission" date="2020-08" db="EMBL/GenBank/DDBJ databases">
        <title>Sequencing the genomes of 1000 actinobacteria strains.</title>
        <authorList>
            <person name="Klenk H.-P."/>
        </authorList>
    </citation>
    <scope>NUCLEOTIDE SEQUENCE [LARGE SCALE GENOMIC DNA]</scope>
    <source>
        <strain evidence="4 5">DSM 45518</strain>
    </source>
</reference>
<dbReference type="RefSeq" id="WP_184949000.1">
    <property type="nucleotide sequence ID" value="NZ_BOMC01000040.1"/>
</dbReference>
<keyword evidence="2" id="KW-0378">Hydrolase</keyword>
<dbReference type="EMBL" id="JACHMF010000001">
    <property type="protein sequence ID" value="MBB4689969.1"/>
    <property type="molecule type" value="Genomic_DNA"/>
</dbReference>
<accession>A0A7W7CJZ4</accession>
<sequence>MSRAPRTGQWIQPFGVTRAGGPRLVCFPHAGGSASFYHPLAVKTAGAEVLAVQYPGRQERRTEKPFTDLGEMADRIHAELASPAGSPLILFGHSMGAVLAYEVARRLESDGARPLGVIVSGRRAPSVRLEETVHLRGDRALLAEVRQLSGTAAALLDDEEVVQMILPALRADYRAIETYQHRPGAGLTCPITALTGDSDPRAALDHVRAWDRHTTGGFDLRTFPGGHFYLTTQWAEVAAAIHDAITAFSAPAR</sequence>
<dbReference type="InterPro" id="IPR001031">
    <property type="entry name" value="Thioesterase"/>
</dbReference>
<dbReference type="PANTHER" id="PTHR11487:SF0">
    <property type="entry name" value="S-ACYL FATTY ACID SYNTHASE THIOESTERASE, MEDIUM CHAIN"/>
    <property type="match status" value="1"/>
</dbReference>
<dbReference type="SUPFAM" id="SSF53474">
    <property type="entry name" value="alpha/beta-Hydrolases"/>
    <property type="match status" value="1"/>
</dbReference>
<organism evidence="4 5">
    <name type="scientific">Paractinoplanes abujensis</name>
    <dbReference type="NCBI Taxonomy" id="882441"/>
    <lineage>
        <taxon>Bacteria</taxon>
        <taxon>Bacillati</taxon>
        <taxon>Actinomycetota</taxon>
        <taxon>Actinomycetes</taxon>
        <taxon>Micromonosporales</taxon>
        <taxon>Micromonosporaceae</taxon>
        <taxon>Paractinoplanes</taxon>
    </lineage>
</organism>
<evidence type="ECO:0000256" key="2">
    <source>
        <dbReference type="ARBA" id="ARBA00022801"/>
    </source>
</evidence>